<keyword evidence="2" id="KW-0472">Membrane</keyword>
<evidence type="ECO:0000256" key="3">
    <source>
        <dbReference type="SAM" id="SignalP"/>
    </source>
</evidence>
<evidence type="ECO:0000313" key="4">
    <source>
        <dbReference type="EMBL" id="PFG43873.1"/>
    </source>
</evidence>
<dbReference type="Proteomes" id="UP000224130">
    <property type="component" value="Unassembled WGS sequence"/>
</dbReference>
<feature type="chain" id="PRO_5012518424" description="MYXO-CTERM domain-containing protein" evidence="3">
    <location>
        <begin position="28"/>
        <end position="193"/>
    </location>
</feature>
<evidence type="ECO:0008006" key="6">
    <source>
        <dbReference type="Google" id="ProtNLM"/>
    </source>
</evidence>
<keyword evidence="3" id="KW-0732">Signal</keyword>
<evidence type="ECO:0000256" key="1">
    <source>
        <dbReference type="SAM" id="MobiDB-lite"/>
    </source>
</evidence>
<accession>A0A2A9EYN9</accession>
<name>A0A2A9EYN9_9MICO</name>
<feature type="transmembrane region" description="Helical" evidence="2">
    <location>
        <begin position="168"/>
        <end position="188"/>
    </location>
</feature>
<sequence length="193" mass="19072">MSWTVRAAATLVAGLALAGLTVGPADAHGGDLDVEIGTDGAGGISAAVVWKADGHPVEESAVVVVRATSDDGATVGPVTLTSASEGVGWYRSEPDLLAEGHWTVTARVTEPEKAKVVTEIDVAAPPAPPEPADDPTTSPATEDAAAADGSAADAAAATQVDAAAGPGAWPWVVAALVAVAAVTGVLLARRRRS</sequence>
<gene>
    <name evidence="4" type="ORF">ATJ88_2589</name>
</gene>
<feature type="signal peptide" evidence="3">
    <location>
        <begin position="1"/>
        <end position="27"/>
    </location>
</feature>
<proteinExistence type="predicted"/>
<keyword evidence="2" id="KW-0812">Transmembrane</keyword>
<feature type="compositionally biased region" description="Low complexity" evidence="1">
    <location>
        <begin position="134"/>
        <end position="152"/>
    </location>
</feature>
<dbReference type="EMBL" id="PDJJ01000001">
    <property type="protein sequence ID" value="PFG43873.1"/>
    <property type="molecule type" value="Genomic_DNA"/>
</dbReference>
<keyword evidence="5" id="KW-1185">Reference proteome</keyword>
<keyword evidence="2" id="KW-1133">Transmembrane helix</keyword>
<protein>
    <recommendedName>
        <fullName evidence="6">MYXO-CTERM domain-containing protein</fullName>
    </recommendedName>
</protein>
<reference evidence="4 5" key="1">
    <citation type="submission" date="2017-10" db="EMBL/GenBank/DDBJ databases">
        <title>Sequencing the genomes of 1000 actinobacteria strains.</title>
        <authorList>
            <person name="Klenk H.-P."/>
        </authorList>
    </citation>
    <scope>NUCLEOTIDE SEQUENCE [LARGE SCALE GENOMIC DNA]</scope>
    <source>
        <strain evidence="4 5">DSM 21863</strain>
    </source>
</reference>
<comment type="caution">
    <text evidence="4">The sequence shown here is derived from an EMBL/GenBank/DDBJ whole genome shotgun (WGS) entry which is preliminary data.</text>
</comment>
<evidence type="ECO:0000256" key="2">
    <source>
        <dbReference type="SAM" id="Phobius"/>
    </source>
</evidence>
<dbReference type="AlphaFoldDB" id="A0A2A9EYN9"/>
<organism evidence="4 5">
    <name type="scientific">Isoptericola jiangsuensis</name>
    <dbReference type="NCBI Taxonomy" id="548579"/>
    <lineage>
        <taxon>Bacteria</taxon>
        <taxon>Bacillati</taxon>
        <taxon>Actinomycetota</taxon>
        <taxon>Actinomycetes</taxon>
        <taxon>Micrococcales</taxon>
        <taxon>Promicromonosporaceae</taxon>
        <taxon>Isoptericola</taxon>
    </lineage>
</organism>
<feature type="region of interest" description="Disordered" evidence="1">
    <location>
        <begin position="121"/>
        <end position="152"/>
    </location>
</feature>
<evidence type="ECO:0000313" key="5">
    <source>
        <dbReference type="Proteomes" id="UP000224130"/>
    </source>
</evidence>